<dbReference type="Proteomes" id="UP000757232">
    <property type="component" value="Unassembled WGS sequence"/>
</dbReference>
<dbReference type="Gene3D" id="3.80.10.10">
    <property type="entry name" value="Ribonuclease Inhibitor"/>
    <property type="match status" value="1"/>
</dbReference>
<organism evidence="1 2">
    <name type="scientific">Sanghuangporus baumii</name>
    <name type="common">Phellinus baumii</name>
    <dbReference type="NCBI Taxonomy" id="108892"/>
    <lineage>
        <taxon>Eukaryota</taxon>
        <taxon>Fungi</taxon>
        <taxon>Dikarya</taxon>
        <taxon>Basidiomycota</taxon>
        <taxon>Agaricomycotina</taxon>
        <taxon>Agaricomycetes</taxon>
        <taxon>Hymenochaetales</taxon>
        <taxon>Hymenochaetaceae</taxon>
        <taxon>Sanghuangporus</taxon>
    </lineage>
</organism>
<sequence length="415" mass="47743">MQGAPTSLDNSHRRGVLSLPFDLLICIFALIAEDWLSSYKRSKLDPLVEALSKVCRAFRNAVLHTVSLWTKIDERYCLRDDFMDLMARSRSAPLHIDVSLSKSDWEQILSRVVPYRDRWQELTIRSCQSRLEDVMRAFPDVEFSCLKRISVEFGIDEVDHDKFFVQWKFPGLDMLELNDAVPPLSCLPVLREFHLLIVDLDTDDKAEALLGKLMDFLDCTRTLEALHLDATGIDTTVPEHLRVVELPNIKELVISNFEHTSSNSHDWFVPPAMSRFIRSIRVPNVQEYRLYLRIEGENEVIPEWIASFASSPDVLHSATYLFVSSDFSFDNATTVEFFALLPNLRELIVDVPAFGENLLYSDIQLNLERLRSLSLTRETKEYLQIGPRLILNQLSANPRNFAVELDPDLYGYPSD</sequence>
<dbReference type="OrthoDB" id="3357519at2759"/>
<proteinExistence type="predicted"/>
<protein>
    <recommendedName>
        <fullName evidence="3">F-box domain-containing protein</fullName>
    </recommendedName>
</protein>
<evidence type="ECO:0000313" key="2">
    <source>
        <dbReference type="Proteomes" id="UP000757232"/>
    </source>
</evidence>
<evidence type="ECO:0000313" key="1">
    <source>
        <dbReference type="EMBL" id="OCB87198.1"/>
    </source>
</evidence>
<evidence type="ECO:0008006" key="3">
    <source>
        <dbReference type="Google" id="ProtNLM"/>
    </source>
</evidence>
<dbReference type="AlphaFoldDB" id="A0A9Q5N826"/>
<name>A0A9Q5N826_SANBA</name>
<accession>A0A9Q5N826</accession>
<dbReference type="InterPro" id="IPR032675">
    <property type="entry name" value="LRR_dom_sf"/>
</dbReference>
<dbReference type="EMBL" id="LNZH02000194">
    <property type="protein sequence ID" value="OCB87198.1"/>
    <property type="molecule type" value="Genomic_DNA"/>
</dbReference>
<comment type="caution">
    <text evidence="1">The sequence shown here is derived from an EMBL/GenBank/DDBJ whole genome shotgun (WGS) entry which is preliminary data.</text>
</comment>
<reference evidence="1" key="1">
    <citation type="submission" date="2016-06" db="EMBL/GenBank/DDBJ databases">
        <title>Draft Genome sequence of the fungus Inonotus baumii.</title>
        <authorList>
            <person name="Zhu H."/>
            <person name="Lin W."/>
        </authorList>
    </citation>
    <scope>NUCLEOTIDE SEQUENCE</scope>
    <source>
        <strain evidence="1">821</strain>
    </source>
</reference>
<gene>
    <name evidence="1" type="ORF">A7U60_g5714</name>
</gene>
<keyword evidence="2" id="KW-1185">Reference proteome</keyword>
<dbReference type="SUPFAM" id="SSF52047">
    <property type="entry name" value="RNI-like"/>
    <property type="match status" value="1"/>
</dbReference>